<dbReference type="AlphaFoldDB" id="A0A0N4VBC1"/>
<evidence type="ECO:0000256" key="10">
    <source>
        <dbReference type="PIRSR" id="PIRSR001191-2"/>
    </source>
</evidence>
<keyword evidence="11" id="KW-0106">Calcium</keyword>
<evidence type="ECO:0000256" key="5">
    <source>
        <dbReference type="ARBA" id="ARBA00022801"/>
    </source>
</evidence>
<sequence>MLDLKTLEKMHQQRCGNPDVGDIEIQKRSKDVRRRNKRYVLEGSFWSGSNITYRIIRYTTSMNRHRVRYILKKAFKVWAEYSNLNFIHRARGRPHIEISFLKGPHGDDEPFDGQGQILAHAFFPRFGGEIHFDDDEWWSPVKYSRHIMYAYDIPQVPPAIQHTTLAQGIDFYAVAVHEIGHALGLKHSENHRAIMAPFYQTYKGDTIHLHRDDIRAINHLYGTWDNKGANLEEEKDELPNICTDATIDAITILGNQTAYVFKGLYYWRLNKHATEKGYPRMIADDWNGITGPIDAAVTDRDGDTFLFEGPKYWVLDKNGQLRGGYPKLISKGLKDMPSYIDAAMMWAYDYQPYFFRSDKYWRYSRRGMPRNYPKSVKSIFKGFKRQPDRIDAAVQWYDGRSYVFAGQEYYRLNEWKVLRAAHTYPRETANWWFGCDGLKHVQK</sequence>
<feature type="repeat" description="Hemopexin" evidence="13">
    <location>
        <begin position="337"/>
        <end position="383"/>
    </location>
</feature>
<comment type="cofactor">
    <cofactor evidence="11">
        <name>Ca(2+)</name>
        <dbReference type="ChEBI" id="CHEBI:29108"/>
    </cofactor>
    <text evidence="11">Can bind about 5 Ca(2+) ions per subunit.</text>
</comment>
<feature type="binding site" evidence="11">
    <location>
        <position position="134"/>
    </location>
    <ligand>
        <name>Ca(2+)</name>
        <dbReference type="ChEBI" id="CHEBI:29108"/>
        <label>1</label>
    </ligand>
</feature>
<feature type="binding site" evidence="11">
    <location>
        <position position="107"/>
    </location>
    <ligand>
        <name>Zn(2+)</name>
        <dbReference type="ChEBI" id="CHEBI:29105"/>
        <label>1</label>
    </ligand>
</feature>
<feature type="binding site" evidence="11">
    <location>
        <position position="136"/>
    </location>
    <ligand>
        <name>Ca(2+)</name>
        <dbReference type="ChEBI" id="CHEBI:29108"/>
        <label>1</label>
    </ligand>
</feature>
<evidence type="ECO:0000256" key="1">
    <source>
        <dbReference type="ARBA" id="ARBA00010370"/>
    </source>
</evidence>
<dbReference type="GO" id="GO:0030574">
    <property type="term" value="P:collagen catabolic process"/>
    <property type="evidence" value="ECO:0007669"/>
    <property type="project" value="TreeGrafter"/>
</dbReference>
<feature type="binding site" evidence="10">
    <location>
        <position position="177"/>
    </location>
    <ligand>
        <name>Zn(2+)</name>
        <dbReference type="ChEBI" id="CHEBI:29105"/>
        <label>2</label>
        <note>catalytic</note>
    </ligand>
</feature>
<feature type="binding site" evidence="11">
    <location>
        <position position="296"/>
    </location>
    <ligand>
        <name>Ca(2+)</name>
        <dbReference type="ChEBI" id="CHEBI:29108"/>
        <label>5</label>
    </ligand>
</feature>
<evidence type="ECO:0000256" key="12">
    <source>
        <dbReference type="PIRSR" id="PIRSR621190-4"/>
    </source>
</evidence>
<feature type="binding site" evidence="11">
    <location>
        <position position="391"/>
    </location>
    <ligand>
        <name>Ca(2+)</name>
        <dbReference type="ChEBI" id="CHEBI:29108"/>
        <label>4</label>
    </ligand>
</feature>
<evidence type="ECO:0000256" key="2">
    <source>
        <dbReference type="ARBA" id="ARBA00022670"/>
    </source>
</evidence>
<evidence type="ECO:0000256" key="13">
    <source>
        <dbReference type="PROSITE-ProRule" id="PRU01011"/>
    </source>
</evidence>
<feature type="binding site" description="in inhibited form" evidence="11">
    <location>
        <position position="15"/>
    </location>
    <ligand>
        <name>Zn(2+)</name>
        <dbReference type="ChEBI" id="CHEBI:29105"/>
        <label>2</label>
        <note>catalytic</note>
    </ligand>
</feature>
<dbReference type="PROSITE" id="PS51642">
    <property type="entry name" value="HEMOPEXIN_2"/>
    <property type="match status" value="4"/>
</dbReference>
<dbReference type="Pfam" id="PF00045">
    <property type="entry name" value="Hemopexin"/>
    <property type="match status" value="4"/>
</dbReference>
<keyword evidence="7" id="KW-0482">Metalloprotease</keyword>
<dbReference type="PANTHER" id="PTHR10201">
    <property type="entry name" value="MATRIX METALLOPROTEINASE"/>
    <property type="match status" value="1"/>
</dbReference>
<dbReference type="InterPro" id="IPR021190">
    <property type="entry name" value="Pept_M10A"/>
</dbReference>
<feature type="binding site" evidence="11">
    <location>
        <position position="294"/>
    </location>
    <ligand>
        <name>Ca(2+)</name>
        <dbReference type="ChEBI" id="CHEBI:29108"/>
        <label>4</label>
    </ligand>
</feature>
<comment type="cofactor">
    <cofactor evidence="11">
        <name>Zn(2+)</name>
        <dbReference type="ChEBI" id="CHEBI:29105"/>
    </cofactor>
    <text evidence="11">Binds 2 Zn(2+) ions per subunit.</text>
</comment>
<feature type="binding site" evidence="11">
    <location>
        <position position="131"/>
    </location>
    <ligand>
        <name>Zn(2+)</name>
        <dbReference type="ChEBI" id="CHEBI:29105"/>
        <label>1</label>
    </ligand>
</feature>
<dbReference type="PIRSF" id="PIRSF001191">
    <property type="entry name" value="Peptidase_M10A_matrix"/>
    <property type="match status" value="1"/>
</dbReference>
<keyword evidence="3 10" id="KW-0479">Metal-binding</keyword>
<comment type="similarity">
    <text evidence="1">Belongs to the peptidase M10A family.</text>
</comment>
<dbReference type="CDD" id="cd00094">
    <property type="entry name" value="HX"/>
    <property type="match status" value="1"/>
</dbReference>
<feature type="repeat" description="Hemopexin" evidence="13">
    <location>
        <begin position="239"/>
        <end position="289"/>
    </location>
</feature>
<feature type="binding site" evidence="10">
    <location>
        <position position="187"/>
    </location>
    <ligand>
        <name>Zn(2+)</name>
        <dbReference type="ChEBI" id="CHEBI:29105"/>
        <label>2</label>
        <note>catalytic</note>
    </ligand>
</feature>
<dbReference type="PANTHER" id="PTHR10201:SF309">
    <property type="entry name" value="PEPTIDASE METALLOPEPTIDASE DOMAIN-CONTAINING PROTEIN"/>
    <property type="match status" value="1"/>
</dbReference>
<feature type="active site" evidence="9">
    <location>
        <position position="178"/>
    </location>
</feature>
<evidence type="ECO:0000256" key="6">
    <source>
        <dbReference type="ARBA" id="ARBA00022833"/>
    </source>
</evidence>
<feature type="binding site" evidence="11">
    <location>
        <position position="343"/>
    </location>
    <ligand>
        <name>Ca(2+)</name>
        <dbReference type="ChEBI" id="CHEBI:29108"/>
        <label>5</label>
    </ligand>
</feature>
<dbReference type="PRINTS" id="PR00138">
    <property type="entry name" value="MATRIXIN"/>
</dbReference>
<dbReference type="GO" id="GO:0005615">
    <property type="term" value="C:extracellular space"/>
    <property type="evidence" value="ECO:0007669"/>
    <property type="project" value="TreeGrafter"/>
</dbReference>
<feature type="binding site" evidence="11">
    <location>
        <position position="250"/>
    </location>
    <ligand>
        <name>Ca(2+)</name>
        <dbReference type="ChEBI" id="CHEBI:29108"/>
        <label>5</label>
    </ligand>
</feature>
<dbReference type="EMBL" id="UXUI01008864">
    <property type="protein sequence ID" value="VDD92558.1"/>
    <property type="molecule type" value="Genomic_DNA"/>
</dbReference>
<keyword evidence="6 10" id="KW-0862">Zinc</keyword>
<gene>
    <name evidence="15" type="ORF">EVEC_LOCUS7309</name>
</gene>
<evidence type="ECO:0000256" key="4">
    <source>
        <dbReference type="ARBA" id="ARBA00022737"/>
    </source>
</evidence>
<dbReference type="SMART" id="SM00120">
    <property type="entry name" value="HX"/>
    <property type="match status" value="4"/>
</dbReference>
<dbReference type="InterPro" id="IPR001818">
    <property type="entry name" value="Pept_M10_metallopeptidase"/>
</dbReference>
<dbReference type="InterPro" id="IPR018487">
    <property type="entry name" value="Hemopexin-like_repeat"/>
</dbReference>
<keyword evidence="5" id="KW-0378">Hydrolase</keyword>
<feature type="repeat" description="Hemopexin" evidence="13">
    <location>
        <begin position="387"/>
        <end position="435"/>
    </location>
</feature>
<name>A0A0N4VBC1_ENTVE</name>
<evidence type="ECO:0000313" key="15">
    <source>
        <dbReference type="EMBL" id="VDD92558.1"/>
    </source>
</evidence>
<feature type="binding site" evidence="11">
    <location>
        <position position="120"/>
    </location>
    <ligand>
        <name>Zn(2+)</name>
        <dbReference type="ChEBI" id="CHEBI:29105"/>
        <label>1</label>
    </ligand>
</feature>
<dbReference type="InterPro" id="IPR006026">
    <property type="entry name" value="Peptidase_Metallo"/>
</dbReference>
<feature type="binding site" evidence="11">
    <location>
        <position position="105"/>
    </location>
    <ligand>
        <name>Zn(2+)</name>
        <dbReference type="ChEBI" id="CHEBI:29105"/>
        <label>1</label>
    </ligand>
</feature>
<feature type="binding site" evidence="11">
    <location>
        <position position="195"/>
    </location>
    <ligand>
        <name>Zn(2+)</name>
        <dbReference type="ChEBI" id="CHEBI:29105"/>
        <label>2</label>
        <note>catalytic</note>
    </ligand>
</feature>
<dbReference type="WBParaSite" id="EVEC_0000782501-mRNA-1">
    <property type="protein sequence ID" value="EVEC_0000782501-mRNA-1"/>
    <property type="gene ID" value="EVEC_0000782501"/>
</dbReference>
<dbReference type="STRING" id="51028.A0A0N4VBC1"/>
<dbReference type="InterPro" id="IPR033739">
    <property type="entry name" value="M10A_MMP"/>
</dbReference>
<protein>
    <submittedName>
        <fullName evidence="17">ZnMc domain-containing protein</fullName>
    </submittedName>
</protein>
<dbReference type="SUPFAM" id="SSF55486">
    <property type="entry name" value="Metalloproteases ('zincins'), catalytic domain"/>
    <property type="match status" value="1"/>
</dbReference>
<keyword evidence="16" id="KW-1185">Reference proteome</keyword>
<feature type="modified residue" description="Phosphotyrosine; by PKDCC" evidence="12">
    <location>
        <position position="325"/>
    </location>
</feature>
<feature type="repeat" description="Hemopexin" evidence="13">
    <location>
        <begin position="290"/>
        <end position="336"/>
    </location>
</feature>
<evidence type="ECO:0000256" key="7">
    <source>
        <dbReference type="ARBA" id="ARBA00023049"/>
    </source>
</evidence>
<evidence type="ECO:0000256" key="11">
    <source>
        <dbReference type="PIRSR" id="PIRSR621190-2"/>
    </source>
</evidence>
<evidence type="ECO:0000256" key="9">
    <source>
        <dbReference type="PIRSR" id="PIRSR001191-1"/>
    </source>
</evidence>
<feature type="binding site" evidence="10">
    <location>
        <position position="181"/>
    </location>
    <ligand>
        <name>Zn(2+)</name>
        <dbReference type="ChEBI" id="CHEBI:29105"/>
        <label>2</label>
        <note>catalytic</note>
    </ligand>
</feature>
<dbReference type="InterPro" id="IPR000585">
    <property type="entry name" value="Hemopexin-like_dom"/>
</dbReference>
<dbReference type="GO" id="GO:0008270">
    <property type="term" value="F:zinc ion binding"/>
    <property type="evidence" value="ECO:0007669"/>
    <property type="project" value="InterPro"/>
</dbReference>
<dbReference type="GO" id="GO:0004222">
    <property type="term" value="F:metalloendopeptidase activity"/>
    <property type="evidence" value="ECO:0007669"/>
    <property type="project" value="InterPro"/>
</dbReference>
<accession>A0A0N4VBC1</accession>
<keyword evidence="8" id="KW-0865">Zymogen</keyword>
<feature type="binding site" evidence="11">
    <location>
        <position position="127"/>
    </location>
    <ligand>
        <name>Ca(2+)</name>
        <dbReference type="ChEBI" id="CHEBI:29108"/>
        <label>2</label>
    </ligand>
</feature>
<dbReference type="Gene3D" id="2.110.10.10">
    <property type="entry name" value="Hemopexin-like domain"/>
    <property type="match status" value="1"/>
</dbReference>
<keyword evidence="2" id="KW-0645">Protease</keyword>
<dbReference type="Proteomes" id="UP000274131">
    <property type="component" value="Unassembled WGS sequence"/>
</dbReference>
<evidence type="ECO:0000313" key="16">
    <source>
        <dbReference type="Proteomes" id="UP000274131"/>
    </source>
</evidence>
<feature type="binding site" evidence="11">
    <location>
        <position position="248"/>
    </location>
    <ligand>
        <name>Ca(2+)</name>
        <dbReference type="ChEBI" id="CHEBI:29108"/>
        <label>4</label>
    </ligand>
</feature>
<organism evidence="17">
    <name type="scientific">Enterobius vermicularis</name>
    <name type="common">Human pinworm</name>
    <dbReference type="NCBI Taxonomy" id="51028"/>
    <lineage>
        <taxon>Eukaryota</taxon>
        <taxon>Metazoa</taxon>
        <taxon>Ecdysozoa</taxon>
        <taxon>Nematoda</taxon>
        <taxon>Chromadorea</taxon>
        <taxon>Rhabditida</taxon>
        <taxon>Spirurina</taxon>
        <taxon>Oxyuridomorpha</taxon>
        <taxon>Oxyuroidea</taxon>
        <taxon>Oxyuridae</taxon>
        <taxon>Enterobius</taxon>
    </lineage>
</organism>
<proteinExistence type="inferred from homology"/>
<dbReference type="InterPro" id="IPR024079">
    <property type="entry name" value="MetalloPept_cat_dom_sf"/>
</dbReference>
<evidence type="ECO:0000259" key="14">
    <source>
        <dbReference type="SMART" id="SM00235"/>
    </source>
</evidence>
<dbReference type="GO" id="GO:0031012">
    <property type="term" value="C:extracellular matrix"/>
    <property type="evidence" value="ECO:0007669"/>
    <property type="project" value="InterPro"/>
</dbReference>
<feature type="binding site" evidence="11">
    <location>
        <position position="112"/>
    </location>
    <ligand>
        <name>Ca(2+)</name>
        <dbReference type="ChEBI" id="CHEBI:29108"/>
        <label>3</label>
    </ligand>
</feature>
<dbReference type="GO" id="GO:0030198">
    <property type="term" value="P:extracellular matrix organization"/>
    <property type="evidence" value="ECO:0007669"/>
    <property type="project" value="TreeGrafter"/>
</dbReference>
<dbReference type="OrthoDB" id="406838at2759"/>
<evidence type="ECO:0000256" key="3">
    <source>
        <dbReference type="ARBA" id="ARBA00022723"/>
    </source>
</evidence>
<feature type="binding site" evidence="11">
    <location>
        <position position="113"/>
    </location>
    <ligand>
        <name>Ca(2+)</name>
        <dbReference type="ChEBI" id="CHEBI:29108"/>
        <label>3</label>
    </ligand>
</feature>
<feature type="binding site" evidence="11">
    <location>
        <position position="136"/>
    </location>
    <ligand>
        <name>Ca(2+)</name>
        <dbReference type="ChEBI" id="CHEBI:29108"/>
        <label>3</label>
    </ligand>
</feature>
<evidence type="ECO:0000256" key="8">
    <source>
        <dbReference type="ARBA" id="ARBA00023145"/>
    </source>
</evidence>
<keyword evidence="4" id="KW-0677">Repeat</keyword>
<dbReference type="CDD" id="cd04278">
    <property type="entry name" value="ZnMc_MMP"/>
    <property type="match status" value="1"/>
</dbReference>
<reference evidence="15 16" key="2">
    <citation type="submission" date="2018-10" db="EMBL/GenBank/DDBJ databases">
        <authorList>
            <consortium name="Pathogen Informatics"/>
        </authorList>
    </citation>
    <scope>NUCLEOTIDE SEQUENCE [LARGE SCALE GENOMIC DNA]</scope>
</reference>
<evidence type="ECO:0000313" key="17">
    <source>
        <dbReference type="WBParaSite" id="EVEC_0000782501-mRNA-1"/>
    </source>
</evidence>
<dbReference type="GO" id="GO:0006508">
    <property type="term" value="P:proteolysis"/>
    <property type="evidence" value="ECO:0007669"/>
    <property type="project" value="UniProtKB-KW"/>
</dbReference>
<dbReference type="Pfam" id="PF00413">
    <property type="entry name" value="Peptidase_M10"/>
    <property type="match status" value="1"/>
</dbReference>
<dbReference type="Gene3D" id="3.40.390.10">
    <property type="entry name" value="Collagenase (Catalytic Domain)"/>
    <property type="match status" value="1"/>
</dbReference>
<dbReference type="SUPFAM" id="SSF50923">
    <property type="entry name" value="Hemopexin-like domain"/>
    <property type="match status" value="1"/>
</dbReference>
<feature type="domain" description="Peptidase metallopeptidase" evidence="14">
    <location>
        <begin position="42"/>
        <end position="223"/>
    </location>
</feature>
<reference evidence="17" key="1">
    <citation type="submission" date="2016-04" db="UniProtKB">
        <authorList>
            <consortium name="WormBaseParasite"/>
        </authorList>
    </citation>
    <scope>IDENTIFICATION</scope>
</reference>
<dbReference type="SMART" id="SM00235">
    <property type="entry name" value="ZnMc"/>
    <property type="match status" value="1"/>
</dbReference>
<feature type="binding site" evidence="11">
    <location>
        <position position="133"/>
    </location>
    <ligand>
        <name>Ca(2+)</name>
        <dbReference type="ChEBI" id="CHEBI:29108"/>
        <label>3</label>
    </ligand>
</feature>
<dbReference type="InterPro" id="IPR036375">
    <property type="entry name" value="Hemopexin-like_dom_sf"/>
</dbReference>